<dbReference type="EMBL" id="APPN01000051">
    <property type="protein sequence ID" value="ENV34940.1"/>
    <property type="molecule type" value="Genomic_DNA"/>
</dbReference>
<gene>
    <name evidence="3" type="ORF">F960_00911</name>
</gene>
<dbReference type="PATRIC" id="fig|1120926.3.peg.871"/>
<sequence>MLVYSHSKNAFNDETTMKKLTKIILPLTFLLGTSFAHADQAEINRAKSLASYMILALSPKQNESKDNIIKFTAAIANISNAEAAKRLQESPSIPTPAEQLKASVFEEITDPKDQKLVGSAIDNFINAQSDIMRSCQVQPKVTQPDANSYNIPLKCKIPNINWDSVKKPEVNEKESKAVTFAKLMNWTATLLKTSPSQAFDTAILLHKEDEQLVPEMDDRRYFPGSLAKMMGAEDDSEEPSMDDQGEDAAD</sequence>
<dbReference type="HOGENOM" id="CLU_1212675_0_0_6"/>
<feature type="region of interest" description="Disordered" evidence="1">
    <location>
        <begin position="227"/>
        <end position="250"/>
    </location>
</feature>
<feature type="signal peptide" evidence="2">
    <location>
        <begin position="1"/>
        <end position="38"/>
    </location>
</feature>
<evidence type="ECO:0000313" key="3">
    <source>
        <dbReference type="EMBL" id="ENV34940.1"/>
    </source>
</evidence>
<dbReference type="AlphaFoldDB" id="N8ZTX2"/>
<evidence type="ECO:0000313" key="4">
    <source>
        <dbReference type="Proteomes" id="UP000013117"/>
    </source>
</evidence>
<keyword evidence="2" id="KW-0732">Signal</keyword>
<feature type="chain" id="PRO_5004138235" description="Secreted protein" evidence="2">
    <location>
        <begin position="39"/>
        <end position="250"/>
    </location>
</feature>
<evidence type="ECO:0000256" key="2">
    <source>
        <dbReference type="SAM" id="SignalP"/>
    </source>
</evidence>
<feature type="compositionally biased region" description="Acidic residues" evidence="1">
    <location>
        <begin position="232"/>
        <end position="250"/>
    </location>
</feature>
<evidence type="ECO:0008006" key="5">
    <source>
        <dbReference type="Google" id="ProtNLM"/>
    </source>
</evidence>
<organism evidence="3 4">
    <name type="scientific">Acinetobacter gerneri DSM 14967 = CIP 107464 = MTCC 9824</name>
    <dbReference type="NCBI Taxonomy" id="1120926"/>
    <lineage>
        <taxon>Bacteria</taxon>
        <taxon>Pseudomonadati</taxon>
        <taxon>Pseudomonadota</taxon>
        <taxon>Gammaproteobacteria</taxon>
        <taxon>Moraxellales</taxon>
        <taxon>Moraxellaceae</taxon>
        <taxon>Acinetobacter</taxon>
    </lineage>
</organism>
<protein>
    <recommendedName>
        <fullName evidence="5">Secreted protein</fullName>
    </recommendedName>
</protein>
<accession>N8ZTX2</accession>
<name>N8ZTX2_9GAMM</name>
<comment type="caution">
    <text evidence="3">The sequence shown here is derived from an EMBL/GenBank/DDBJ whole genome shotgun (WGS) entry which is preliminary data.</text>
</comment>
<reference evidence="3 4" key="1">
    <citation type="submission" date="2013-02" db="EMBL/GenBank/DDBJ databases">
        <title>The Genome Sequence of Acinetobacter gerneri CIP 107464.</title>
        <authorList>
            <consortium name="The Broad Institute Genome Sequencing Platform"/>
            <consortium name="The Broad Institute Genome Sequencing Center for Infectious Disease"/>
            <person name="Cerqueira G."/>
            <person name="Feldgarden M."/>
            <person name="Courvalin P."/>
            <person name="Perichon B."/>
            <person name="Grillot-Courvalin C."/>
            <person name="Clermont D."/>
            <person name="Rocha E."/>
            <person name="Yoon E.-J."/>
            <person name="Nemec A."/>
            <person name="Walker B."/>
            <person name="Young S.K."/>
            <person name="Zeng Q."/>
            <person name="Gargeya S."/>
            <person name="Fitzgerald M."/>
            <person name="Haas B."/>
            <person name="Abouelleil A."/>
            <person name="Alvarado L."/>
            <person name="Arachchi H.M."/>
            <person name="Berlin A.M."/>
            <person name="Chapman S.B."/>
            <person name="Dewar J."/>
            <person name="Goldberg J."/>
            <person name="Griggs A."/>
            <person name="Gujja S."/>
            <person name="Hansen M."/>
            <person name="Howarth C."/>
            <person name="Imamovic A."/>
            <person name="Larimer J."/>
            <person name="McCowan C."/>
            <person name="Murphy C."/>
            <person name="Neiman D."/>
            <person name="Pearson M."/>
            <person name="Priest M."/>
            <person name="Roberts A."/>
            <person name="Saif S."/>
            <person name="Shea T."/>
            <person name="Sisk P."/>
            <person name="Sykes S."/>
            <person name="Wortman J."/>
            <person name="Nusbaum C."/>
            <person name="Birren B."/>
        </authorList>
    </citation>
    <scope>NUCLEOTIDE SEQUENCE [LARGE SCALE GENOMIC DNA]</scope>
    <source>
        <strain evidence="3 4">CIP 107464</strain>
    </source>
</reference>
<evidence type="ECO:0000256" key="1">
    <source>
        <dbReference type="SAM" id="MobiDB-lite"/>
    </source>
</evidence>
<dbReference type="eggNOG" id="ENOG5031RSF">
    <property type="taxonomic scope" value="Bacteria"/>
</dbReference>
<dbReference type="Proteomes" id="UP000013117">
    <property type="component" value="Unassembled WGS sequence"/>
</dbReference>
<proteinExistence type="predicted"/>
<keyword evidence="4" id="KW-1185">Reference proteome</keyword>